<dbReference type="STRING" id="121821.GCA_001870675_00321"/>
<dbReference type="RefSeq" id="WP_071468180.1">
    <property type="nucleotide sequence ID" value="NZ_MEHT01000001.1"/>
</dbReference>
<dbReference type="Proteomes" id="UP000249364">
    <property type="component" value="Unassembled WGS sequence"/>
</dbReference>
<proteinExistence type="predicted"/>
<comment type="caution">
    <text evidence="2">The sequence shown here is derived from an EMBL/GenBank/DDBJ whole genome shotgun (WGS) entry which is preliminary data.</text>
</comment>
<dbReference type="PROSITE" id="PS51257">
    <property type="entry name" value="PROKAR_LIPOPROTEIN"/>
    <property type="match status" value="1"/>
</dbReference>
<evidence type="ECO:0000313" key="2">
    <source>
        <dbReference type="EMBL" id="PZX45970.1"/>
    </source>
</evidence>
<dbReference type="AlphaFoldDB" id="A0A2W7QJ51"/>
<dbReference type="OrthoDB" id="9809788at2"/>
<protein>
    <recommendedName>
        <fullName evidence="1">Extensin-like C-terminal domain-containing protein</fullName>
    </recommendedName>
</protein>
<gene>
    <name evidence="2" type="ORF">LY56_01533</name>
</gene>
<keyword evidence="3" id="KW-1185">Reference proteome</keyword>
<dbReference type="EMBL" id="QKZQ01000005">
    <property type="protein sequence ID" value="PZX45970.1"/>
    <property type="molecule type" value="Genomic_DNA"/>
</dbReference>
<accession>A0A2W7QJ51</accession>
<sequence>MNRRVIAGVGLVILVLAGCSSDRKADRNARALPIVSAQQQDRPGLLTRLNPFQNAAYRGGPSRAVTSPRASGRLCGIRGLEGEVIPPITAAVAGCGVAAPVRVTHVDGVKLSQAAIMDCDTASALHHWVRKGVKPAVGRTGGGVTGLRVAAHYVCRTRNHRAGARISEHGRGRAIDISAIQLANGAEMSVLRDWHRSEHSRALQRMHRAACGTFGTTLGPGSDGMHEDHFHYDTARHRNGPYCR</sequence>
<evidence type="ECO:0000313" key="3">
    <source>
        <dbReference type="Proteomes" id="UP000249364"/>
    </source>
</evidence>
<dbReference type="InterPro" id="IPR009683">
    <property type="entry name" value="Extensin-like_C"/>
</dbReference>
<feature type="domain" description="Extensin-like C-terminal" evidence="1">
    <location>
        <begin position="92"/>
        <end position="244"/>
    </location>
</feature>
<reference evidence="2 3" key="1">
    <citation type="submission" date="2018-06" db="EMBL/GenBank/DDBJ databases">
        <title>Genomic Encyclopedia of Archaeal and Bacterial Type Strains, Phase II (KMG-II): from individual species to whole genera.</title>
        <authorList>
            <person name="Goeker M."/>
        </authorList>
    </citation>
    <scope>NUCLEOTIDE SEQUENCE [LARGE SCALE GENOMIC DNA]</scope>
    <source>
        <strain evidence="2 3">DSM 13087</strain>
    </source>
</reference>
<organism evidence="2 3">
    <name type="scientific">Roseinatronobacter thiooxidans</name>
    <dbReference type="NCBI Taxonomy" id="121821"/>
    <lineage>
        <taxon>Bacteria</taxon>
        <taxon>Pseudomonadati</taxon>
        <taxon>Pseudomonadota</taxon>
        <taxon>Alphaproteobacteria</taxon>
        <taxon>Rhodobacterales</taxon>
        <taxon>Paracoccaceae</taxon>
        <taxon>Roseinatronobacter</taxon>
    </lineage>
</organism>
<dbReference type="Pfam" id="PF06904">
    <property type="entry name" value="Extensin-like_C"/>
    <property type="match status" value="1"/>
</dbReference>
<name>A0A2W7QJ51_9RHOB</name>
<evidence type="ECO:0000259" key="1">
    <source>
        <dbReference type="Pfam" id="PF06904"/>
    </source>
</evidence>